<evidence type="ECO:0000313" key="10">
    <source>
        <dbReference type="Proteomes" id="UP000594262"/>
    </source>
</evidence>
<evidence type="ECO:0000256" key="6">
    <source>
        <dbReference type="ARBA" id="ARBA00022801"/>
    </source>
</evidence>
<dbReference type="RefSeq" id="XP_066911619.1">
    <property type="nucleotide sequence ID" value="XM_067055518.1"/>
</dbReference>
<dbReference type="Proteomes" id="UP000594262">
    <property type="component" value="Unplaced"/>
</dbReference>
<dbReference type="OrthoDB" id="5985645at2759"/>
<keyword evidence="7" id="KW-0539">Nucleus</keyword>
<proteinExistence type="inferred from homology"/>
<organism evidence="9 10">
    <name type="scientific">Clytia hemisphaerica</name>
    <dbReference type="NCBI Taxonomy" id="252671"/>
    <lineage>
        <taxon>Eukaryota</taxon>
        <taxon>Metazoa</taxon>
        <taxon>Cnidaria</taxon>
        <taxon>Hydrozoa</taxon>
        <taxon>Hydroidolina</taxon>
        <taxon>Leptothecata</taxon>
        <taxon>Obeliida</taxon>
        <taxon>Clytiidae</taxon>
        <taxon>Clytia</taxon>
    </lineage>
</organism>
<dbReference type="InterPro" id="IPR027806">
    <property type="entry name" value="HARBI1_dom"/>
</dbReference>
<comment type="similarity">
    <text evidence="3">Belongs to the HARBI1 family.</text>
</comment>
<accession>A0A7M5XII4</accession>
<keyword evidence="10" id="KW-1185">Reference proteome</keyword>
<dbReference type="GO" id="GO:0005634">
    <property type="term" value="C:nucleus"/>
    <property type="evidence" value="ECO:0007669"/>
    <property type="project" value="UniProtKB-SubCell"/>
</dbReference>
<evidence type="ECO:0000256" key="1">
    <source>
        <dbReference type="ARBA" id="ARBA00001968"/>
    </source>
</evidence>
<evidence type="ECO:0000313" key="9">
    <source>
        <dbReference type="EnsemblMetazoa" id="CLYHEMP024159.1"/>
    </source>
</evidence>
<comment type="cofactor">
    <cofactor evidence="1">
        <name>a divalent metal cation</name>
        <dbReference type="ChEBI" id="CHEBI:60240"/>
    </cofactor>
</comment>
<evidence type="ECO:0000256" key="3">
    <source>
        <dbReference type="ARBA" id="ARBA00006958"/>
    </source>
</evidence>
<evidence type="ECO:0000256" key="2">
    <source>
        <dbReference type="ARBA" id="ARBA00004123"/>
    </source>
</evidence>
<feature type="domain" description="DDE Tnp4" evidence="8">
    <location>
        <begin position="189"/>
        <end position="343"/>
    </location>
</feature>
<dbReference type="InterPro" id="IPR045249">
    <property type="entry name" value="HARBI1-like"/>
</dbReference>
<name>A0A7M5XII4_9CNID</name>
<keyword evidence="4" id="KW-0540">Nuclease</keyword>
<keyword evidence="6" id="KW-0378">Hydrolase</keyword>
<dbReference type="AlphaFoldDB" id="A0A7M5XII4"/>
<dbReference type="Pfam" id="PF13359">
    <property type="entry name" value="DDE_Tnp_4"/>
    <property type="match status" value="1"/>
</dbReference>
<protein>
    <recommendedName>
        <fullName evidence="8">DDE Tnp4 domain-containing protein</fullName>
    </recommendedName>
</protein>
<dbReference type="GO" id="GO:0004518">
    <property type="term" value="F:nuclease activity"/>
    <property type="evidence" value="ECO:0007669"/>
    <property type="project" value="UniProtKB-KW"/>
</dbReference>
<comment type="subcellular location">
    <subcellularLocation>
        <location evidence="2">Nucleus</location>
    </subcellularLocation>
</comment>
<evidence type="ECO:0000256" key="4">
    <source>
        <dbReference type="ARBA" id="ARBA00022722"/>
    </source>
</evidence>
<evidence type="ECO:0000259" key="8">
    <source>
        <dbReference type="Pfam" id="PF13359"/>
    </source>
</evidence>
<dbReference type="GeneID" id="136798845"/>
<evidence type="ECO:0000256" key="5">
    <source>
        <dbReference type="ARBA" id="ARBA00022723"/>
    </source>
</evidence>
<dbReference type="PANTHER" id="PTHR22930">
    <property type="match status" value="1"/>
</dbReference>
<dbReference type="PANTHER" id="PTHR22930:SF85">
    <property type="entry name" value="GH03217P-RELATED"/>
    <property type="match status" value="1"/>
</dbReference>
<evidence type="ECO:0000256" key="7">
    <source>
        <dbReference type="ARBA" id="ARBA00023242"/>
    </source>
</evidence>
<keyword evidence="5" id="KW-0479">Metal-binding</keyword>
<dbReference type="GO" id="GO:0016787">
    <property type="term" value="F:hydrolase activity"/>
    <property type="evidence" value="ECO:0007669"/>
    <property type="project" value="UniProtKB-KW"/>
</dbReference>
<sequence length="402" mass="46335">MASRQELIHLLTFVMDDNDEEEMAALLLQSNNSSMNELEAMSHVLAVATTTRTRFERPENFVLLQVPRYNDFQFRMLFRMGRSTFEKLLLQIGTDPVFIQNNPGGRPMTPTEDQIMLFLWYCATQDDFMRVGDRFGVASSTAIDCVDRVSKAIINVIYPEYVKWPTFRRAKRIMSSFSKRGLPKIVGAIDGTHIRISPPSEKPEQYVNRKGFHSLNFQATCDNNLLFTDVYGGWPGSVHDAMVYENSDLGKRIARHPINTCHGGYLIGDAAYPLSFTLITPYKNYGNFNAIQKRFNYVQSSSRVVIERAFGLLKGKFHRLKNFEMLRLDRLTTIVHALCAIHNFLIVNETIEYNDRRERVDFDEDLNDETITSEVSSSSAKEVSRKRDRIARTLYSKRNNHH</sequence>
<reference evidence="9" key="1">
    <citation type="submission" date="2021-01" db="UniProtKB">
        <authorList>
            <consortium name="EnsemblMetazoa"/>
        </authorList>
    </citation>
    <scope>IDENTIFICATION</scope>
</reference>
<dbReference type="EnsemblMetazoa" id="CLYHEMT024159.1">
    <property type="protein sequence ID" value="CLYHEMP024159.1"/>
    <property type="gene ID" value="CLYHEMG024159"/>
</dbReference>
<dbReference type="GO" id="GO:0046872">
    <property type="term" value="F:metal ion binding"/>
    <property type="evidence" value="ECO:0007669"/>
    <property type="project" value="UniProtKB-KW"/>
</dbReference>